<dbReference type="SMART" id="SM00382">
    <property type="entry name" value="AAA"/>
    <property type="match status" value="1"/>
</dbReference>
<dbReference type="GO" id="GO:0016887">
    <property type="term" value="F:ATP hydrolysis activity"/>
    <property type="evidence" value="ECO:0007669"/>
    <property type="project" value="InterPro"/>
</dbReference>
<organism evidence="13">
    <name type="scientific">Chlorella variabilis</name>
    <name type="common">Green alga</name>
    <dbReference type="NCBI Taxonomy" id="554065"/>
    <lineage>
        <taxon>Eukaryota</taxon>
        <taxon>Viridiplantae</taxon>
        <taxon>Chlorophyta</taxon>
        <taxon>core chlorophytes</taxon>
        <taxon>Trebouxiophyceae</taxon>
        <taxon>Chlorellales</taxon>
        <taxon>Chlorellaceae</taxon>
        <taxon>Chlorella clade</taxon>
        <taxon>Chlorella</taxon>
    </lineage>
</organism>
<evidence type="ECO:0000256" key="5">
    <source>
        <dbReference type="ARBA" id="ARBA00022741"/>
    </source>
</evidence>
<keyword evidence="10" id="KW-0175">Coiled coil</keyword>
<dbReference type="GO" id="GO:0005737">
    <property type="term" value="C:cytoplasm"/>
    <property type="evidence" value="ECO:0007669"/>
    <property type="project" value="UniProtKB-SubCell"/>
</dbReference>
<evidence type="ECO:0000256" key="2">
    <source>
        <dbReference type="ARBA" id="ARBA00004496"/>
    </source>
</evidence>
<dbReference type="InParanoid" id="E1Z980"/>
<dbReference type="FunFam" id="3.40.50.300:FF:000034">
    <property type="entry name" value="26S protease regulatory subunit 10B"/>
    <property type="match status" value="1"/>
</dbReference>
<dbReference type="Gene3D" id="2.40.50.140">
    <property type="entry name" value="Nucleic acid-binding proteins"/>
    <property type="match status" value="1"/>
</dbReference>
<dbReference type="GeneID" id="17357134"/>
<feature type="coiled-coil region" evidence="10">
    <location>
        <begin position="29"/>
        <end position="56"/>
    </location>
</feature>
<dbReference type="InterPro" id="IPR032501">
    <property type="entry name" value="Prot_ATP_ID_OB_2nd"/>
</dbReference>
<evidence type="ECO:0000313" key="13">
    <source>
        <dbReference type="Proteomes" id="UP000008141"/>
    </source>
</evidence>
<feature type="domain" description="AAA+ ATPase" evidence="11">
    <location>
        <begin position="169"/>
        <end position="308"/>
    </location>
</feature>
<dbReference type="Pfam" id="PF16450">
    <property type="entry name" value="Prot_ATP_ID_OB_C"/>
    <property type="match status" value="1"/>
</dbReference>
<dbReference type="PANTHER" id="PTHR23073">
    <property type="entry name" value="26S PROTEASOME REGULATORY SUBUNIT"/>
    <property type="match status" value="1"/>
</dbReference>
<dbReference type="eggNOG" id="KOG0651">
    <property type="taxonomic scope" value="Eukaryota"/>
</dbReference>
<evidence type="ECO:0000256" key="6">
    <source>
        <dbReference type="ARBA" id="ARBA00022840"/>
    </source>
</evidence>
<dbReference type="InterPro" id="IPR041569">
    <property type="entry name" value="AAA_lid_3"/>
</dbReference>
<evidence type="ECO:0000256" key="4">
    <source>
        <dbReference type="ARBA" id="ARBA00022490"/>
    </source>
</evidence>
<dbReference type="Gene3D" id="1.10.8.60">
    <property type="match status" value="1"/>
</dbReference>
<dbReference type="InterPro" id="IPR012340">
    <property type="entry name" value="NA-bd_OB-fold"/>
</dbReference>
<name>E1Z980_CHLVA</name>
<evidence type="ECO:0000256" key="3">
    <source>
        <dbReference type="ARBA" id="ARBA00006914"/>
    </source>
</evidence>
<dbReference type="PROSITE" id="PS00674">
    <property type="entry name" value="AAA"/>
    <property type="match status" value="1"/>
</dbReference>
<keyword evidence="7" id="KW-0647">Proteasome</keyword>
<dbReference type="STRING" id="554065.E1Z980"/>
<dbReference type="SUPFAM" id="SSF52540">
    <property type="entry name" value="P-loop containing nucleoside triphosphate hydrolases"/>
    <property type="match status" value="1"/>
</dbReference>
<accession>E1Z980</accession>
<dbReference type="Gene3D" id="3.40.50.300">
    <property type="entry name" value="P-loop containing nucleotide triphosphate hydrolases"/>
    <property type="match status" value="1"/>
</dbReference>
<comment type="similarity">
    <text evidence="3 9">Belongs to the AAA ATPase family.</text>
</comment>
<dbReference type="InterPro" id="IPR050221">
    <property type="entry name" value="26S_Proteasome_ATPase"/>
</dbReference>
<keyword evidence="13" id="KW-1185">Reference proteome</keyword>
<keyword evidence="4" id="KW-0963">Cytoplasm</keyword>
<dbReference type="InterPro" id="IPR027417">
    <property type="entry name" value="P-loop_NTPase"/>
</dbReference>
<evidence type="ECO:0000313" key="12">
    <source>
        <dbReference type="EMBL" id="EFN57731.1"/>
    </source>
</evidence>
<dbReference type="Proteomes" id="UP000008141">
    <property type="component" value="Unassembled WGS sequence"/>
</dbReference>
<evidence type="ECO:0000256" key="9">
    <source>
        <dbReference type="RuleBase" id="RU003651"/>
    </source>
</evidence>
<dbReference type="FunFam" id="2.40.50.140:FF:000027">
    <property type="entry name" value="26S protease regulatory subunit 10B"/>
    <property type="match status" value="1"/>
</dbReference>
<dbReference type="AlphaFoldDB" id="E1Z980"/>
<dbReference type="GO" id="GO:0005634">
    <property type="term" value="C:nucleus"/>
    <property type="evidence" value="ECO:0007669"/>
    <property type="project" value="UniProtKB-SubCell"/>
</dbReference>
<dbReference type="Pfam" id="PF00004">
    <property type="entry name" value="AAA"/>
    <property type="match status" value="1"/>
</dbReference>
<comment type="subcellular location">
    <subcellularLocation>
        <location evidence="2">Cytoplasm</location>
    </subcellularLocation>
    <subcellularLocation>
        <location evidence="1">Nucleus</location>
    </subcellularLocation>
</comment>
<dbReference type="FunCoup" id="E1Z980">
    <property type="interactions" value="2086"/>
</dbReference>
<proteinExistence type="inferred from homology"/>
<dbReference type="EMBL" id="GL433839">
    <property type="protein sequence ID" value="EFN57731.1"/>
    <property type="molecule type" value="Genomic_DNA"/>
</dbReference>
<gene>
    <name evidence="12" type="ORF">CHLNCDRAFT_56078</name>
</gene>
<dbReference type="FunFam" id="1.10.8.60:FF:000008">
    <property type="entry name" value="26S protease regulatory subunit 10B"/>
    <property type="match status" value="1"/>
</dbReference>
<dbReference type="GO" id="GO:0005524">
    <property type="term" value="F:ATP binding"/>
    <property type="evidence" value="ECO:0007669"/>
    <property type="project" value="UniProtKB-KW"/>
</dbReference>
<evidence type="ECO:0000259" key="11">
    <source>
        <dbReference type="SMART" id="SM00382"/>
    </source>
</evidence>
<keyword evidence="6 9" id="KW-0067">ATP-binding</keyword>
<dbReference type="KEGG" id="cvr:CHLNCDRAFT_56078"/>
<keyword evidence="8" id="KW-0539">Nucleus</keyword>
<dbReference type="InterPro" id="IPR003959">
    <property type="entry name" value="ATPase_AAA_core"/>
</dbReference>
<evidence type="ECO:0000256" key="7">
    <source>
        <dbReference type="ARBA" id="ARBA00022942"/>
    </source>
</evidence>
<dbReference type="OMA" id="DHEPCVI"/>
<evidence type="ECO:0000256" key="10">
    <source>
        <dbReference type="SAM" id="Coils"/>
    </source>
</evidence>
<dbReference type="InterPro" id="IPR003593">
    <property type="entry name" value="AAA+_ATPase"/>
</dbReference>
<dbReference type="InterPro" id="IPR003960">
    <property type="entry name" value="ATPase_AAA_CS"/>
</dbReference>
<dbReference type="RefSeq" id="XP_005849833.1">
    <property type="nucleotide sequence ID" value="XM_005849771.1"/>
</dbReference>
<dbReference type="Pfam" id="PF17862">
    <property type="entry name" value="AAA_lid_3"/>
    <property type="match status" value="1"/>
</dbReference>
<dbReference type="OrthoDB" id="1937997at2759"/>
<evidence type="ECO:0000256" key="8">
    <source>
        <dbReference type="ARBA" id="ARBA00023242"/>
    </source>
</evidence>
<protein>
    <recommendedName>
        <fullName evidence="11">AAA+ ATPase domain-containing protein</fullName>
    </recommendedName>
</protein>
<keyword evidence="5 9" id="KW-0547">Nucleotide-binding</keyword>
<sequence>MSAEQDPRDKALEDYKRKLLQHKEVDSKVRALREDVKTSKKEYDKTEDDLKALQSVGQIIGEVLRQLDEERFIVKSSSGPRYVVGCRSKVDKEKLTPNTRVALDVTTLTIMRILPREVDPVVFNMTQEDPGKVDYSSIGGLSEQIRELREAVELPLINPELFARVGIKPPTGVLLYGPPGTGKTLLAKAIASNIEANFLKVVASGVVDKYIGESARVIREMFGYAREHQPCIIFMDEIDAIGGKRFSEGTSADREVQRTLMELLSQLDGFEKLGKVKLVAATNRPDVLDPALMRPGRLDRKIEIPLPNEQARMEILKIHASKITKHGDIDYEAVVKLGDNFNGADLRNVCTEAGMFAIRDERDYVTQEDFMKAVRKLGEAKKLEGHLAYSAEFGDAGKS</sequence>
<evidence type="ECO:0000256" key="1">
    <source>
        <dbReference type="ARBA" id="ARBA00004123"/>
    </source>
</evidence>
<dbReference type="GO" id="GO:0000502">
    <property type="term" value="C:proteasome complex"/>
    <property type="evidence" value="ECO:0007669"/>
    <property type="project" value="UniProtKB-KW"/>
</dbReference>
<reference evidence="12 13" key="1">
    <citation type="journal article" date="2010" name="Plant Cell">
        <title>The Chlorella variabilis NC64A genome reveals adaptation to photosymbiosis, coevolution with viruses, and cryptic sex.</title>
        <authorList>
            <person name="Blanc G."/>
            <person name="Duncan G."/>
            <person name="Agarkova I."/>
            <person name="Borodovsky M."/>
            <person name="Gurnon J."/>
            <person name="Kuo A."/>
            <person name="Lindquist E."/>
            <person name="Lucas S."/>
            <person name="Pangilinan J."/>
            <person name="Polle J."/>
            <person name="Salamov A."/>
            <person name="Terry A."/>
            <person name="Yamada T."/>
            <person name="Dunigan D.D."/>
            <person name="Grigoriev I.V."/>
            <person name="Claverie J.M."/>
            <person name="Van Etten J.L."/>
        </authorList>
    </citation>
    <scope>NUCLEOTIDE SEQUENCE [LARGE SCALE GENOMIC DNA]</scope>
    <source>
        <strain evidence="12 13">NC64A</strain>
    </source>
</reference>